<dbReference type="Gene3D" id="1.20.58.1080">
    <property type="match status" value="1"/>
</dbReference>
<dbReference type="SMART" id="SM00490">
    <property type="entry name" value="HELICc"/>
    <property type="match status" value="1"/>
</dbReference>
<dbReference type="PANTHER" id="PTHR12131:SF1">
    <property type="entry name" value="ATP-DEPENDENT RNA HELICASE SUPV3L1, MITOCHONDRIAL-RELATED"/>
    <property type="match status" value="1"/>
</dbReference>
<dbReference type="GO" id="GO:0003724">
    <property type="term" value="F:RNA helicase activity"/>
    <property type="evidence" value="ECO:0007669"/>
    <property type="project" value="UniProtKB-EC"/>
</dbReference>
<dbReference type="FunFam" id="3.40.50.300:FF:000269">
    <property type="entry name" value="ATP-dependent RNA helicase SUPV3L1, mitochondrial"/>
    <property type="match status" value="1"/>
</dbReference>
<dbReference type="EMBL" id="AZBU02000001">
    <property type="protein sequence ID" value="TMS38759.1"/>
    <property type="molecule type" value="Genomic_DNA"/>
</dbReference>
<dbReference type="Proteomes" id="UP000298663">
    <property type="component" value="Chromosome X"/>
</dbReference>
<keyword evidence="6" id="KW-0547">Nucleotide-binding</keyword>
<dbReference type="AlphaFoldDB" id="A0A4U8V0I2"/>
<evidence type="ECO:0000256" key="10">
    <source>
        <dbReference type="ARBA" id="ARBA00022946"/>
    </source>
</evidence>
<dbReference type="GO" id="GO:0045025">
    <property type="term" value="C:mitochondrial degradosome"/>
    <property type="evidence" value="ECO:0007669"/>
    <property type="project" value="TreeGrafter"/>
</dbReference>
<dbReference type="InterPro" id="IPR001650">
    <property type="entry name" value="Helicase_C-like"/>
</dbReference>
<dbReference type="Gene3D" id="1.10.1740.140">
    <property type="match status" value="1"/>
</dbReference>
<evidence type="ECO:0000256" key="13">
    <source>
        <dbReference type="ARBA" id="ARBA00069703"/>
    </source>
</evidence>
<dbReference type="InterPro" id="IPR055206">
    <property type="entry name" value="DEXQc_SUV3"/>
</dbReference>
<gene>
    <name evidence="16" type="ORF">L596_005409</name>
</gene>
<keyword evidence="14" id="KW-0175">Coiled coil</keyword>
<organism evidence="16 17">
    <name type="scientific">Steinernema carpocapsae</name>
    <name type="common">Entomopathogenic nematode</name>
    <dbReference type="NCBI Taxonomy" id="34508"/>
    <lineage>
        <taxon>Eukaryota</taxon>
        <taxon>Metazoa</taxon>
        <taxon>Ecdysozoa</taxon>
        <taxon>Nematoda</taxon>
        <taxon>Chromadorea</taxon>
        <taxon>Rhabditida</taxon>
        <taxon>Tylenchina</taxon>
        <taxon>Panagrolaimomorpha</taxon>
        <taxon>Strongyloidoidea</taxon>
        <taxon>Steinernematidae</taxon>
        <taxon>Steinernema</taxon>
    </lineage>
</organism>
<dbReference type="Pfam" id="PF18114">
    <property type="entry name" value="Suv3_N"/>
    <property type="match status" value="1"/>
</dbReference>
<accession>A0A4U8V0I2</accession>
<comment type="catalytic activity">
    <reaction evidence="12">
        <text>ATP + H2O = ADP + phosphate + H(+)</text>
        <dbReference type="Rhea" id="RHEA:13065"/>
        <dbReference type="ChEBI" id="CHEBI:15377"/>
        <dbReference type="ChEBI" id="CHEBI:15378"/>
        <dbReference type="ChEBI" id="CHEBI:30616"/>
        <dbReference type="ChEBI" id="CHEBI:43474"/>
        <dbReference type="ChEBI" id="CHEBI:456216"/>
        <dbReference type="EC" id="3.6.4.13"/>
    </reaction>
</comment>
<dbReference type="SUPFAM" id="SSF52540">
    <property type="entry name" value="P-loop containing nucleoside triphosphate hydrolases"/>
    <property type="match status" value="1"/>
</dbReference>
<dbReference type="InterPro" id="IPR022192">
    <property type="entry name" value="SUV3_C"/>
</dbReference>
<evidence type="ECO:0000256" key="14">
    <source>
        <dbReference type="SAM" id="Coils"/>
    </source>
</evidence>
<name>A0A4U8V0I2_STECR</name>
<dbReference type="Gene3D" id="1.20.272.40">
    <property type="match status" value="1"/>
</dbReference>
<dbReference type="InterPro" id="IPR044774">
    <property type="entry name" value="Suv3_DEXQc"/>
</dbReference>
<evidence type="ECO:0000256" key="7">
    <source>
        <dbReference type="ARBA" id="ARBA00022801"/>
    </source>
</evidence>
<dbReference type="GO" id="GO:0005524">
    <property type="term" value="F:ATP binding"/>
    <property type="evidence" value="ECO:0007669"/>
    <property type="project" value="UniProtKB-KW"/>
</dbReference>
<keyword evidence="7" id="KW-0378">Hydrolase</keyword>
<dbReference type="Pfam" id="PF12513">
    <property type="entry name" value="SUV3_C"/>
    <property type="match status" value="1"/>
</dbReference>
<dbReference type="GO" id="GO:0000965">
    <property type="term" value="P:mitochondrial RNA 3'-end processing"/>
    <property type="evidence" value="ECO:0007669"/>
    <property type="project" value="TreeGrafter"/>
</dbReference>
<protein>
    <recommendedName>
        <fullName evidence="13">ATP-dependent RNA helicase SUV3 homolog, mitochondrial</fullName>
        <ecNumber evidence="5">3.6.4.13</ecNumber>
    </recommendedName>
</protein>
<evidence type="ECO:0000313" key="17">
    <source>
        <dbReference type="Proteomes" id="UP000298663"/>
    </source>
</evidence>
<keyword evidence="10" id="KW-0809">Transit peptide</keyword>
<dbReference type="EC" id="3.6.4.13" evidence="5"/>
<dbReference type="Pfam" id="PF22527">
    <property type="entry name" value="DEXQc_Suv3"/>
    <property type="match status" value="1"/>
</dbReference>
<dbReference type="PANTHER" id="PTHR12131">
    <property type="entry name" value="ATP-DEPENDENT RNA AND DNA HELICASE"/>
    <property type="match status" value="1"/>
</dbReference>
<dbReference type="EMBL" id="CM016762">
    <property type="protein sequence ID" value="TMS38759.1"/>
    <property type="molecule type" value="Genomic_DNA"/>
</dbReference>
<dbReference type="CDD" id="cd17913">
    <property type="entry name" value="DEXQc_Suv3"/>
    <property type="match status" value="1"/>
</dbReference>
<evidence type="ECO:0000313" key="16">
    <source>
        <dbReference type="EMBL" id="TMS38759.1"/>
    </source>
</evidence>
<dbReference type="GO" id="GO:0016787">
    <property type="term" value="F:hydrolase activity"/>
    <property type="evidence" value="ECO:0007669"/>
    <property type="project" value="UniProtKB-KW"/>
</dbReference>
<evidence type="ECO:0000256" key="8">
    <source>
        <dbReference type="ARBA" id="ARBA00022806"/>
    </source>
</evidence>
<comment type="cofactor">
    <cofactor evidence="1">
        <name>Mn(2+)</name>
        <dbReference type="ChEBI" id="CHEBI:29035"/>
    </cofactor>
</comment>
<dbReference type="Gene3D" id="3.40.50.300">
    <property type="entry name" value="P-loop containing nucleotide triphosphate hydrolases"/>
    <property type="match status" value="2"/>
</dbReference>
<feature type="coiled-coil region" evidence="14">
    <location>
        <begin position="725"/>
        <end position="752"/>
    </location>
</feature>
<dbReference type="InterPro" id="IPR041082">
    <property type="entry name" value="Suv3_C_1"/>
</dbReference>
<dbReference type="InterPro" id="IPR027417">
    <property type="entry name" value="P-loop_NTPase"/>
</dbReference>
<dbReference type="FunFam" id="1.20.58.1080:FF:000001">
    <property type="entry name" value="ATP-dependent RNA helicase SUPV3L1, mitochondrial"/>
    <property type="match status" value="1"/>
</dbReference>
<dbReference type="Pfam" id="PF00271">
    <property type="entry name" value="Helicase_C"/>
    <property type="match status" value="1"/>
</dbReference>
<evidence type="ECO:0000256" key="11">
    <source>
        <dbReference type="ARBA" id="ARBA00023128"/>
    </source>
</evidence>
<evidence type="ECO:0000256" key="6">
    <source>
        <dbReference type="ARBA" id="ARBA00022741"/>
    </source>
</evidence>
<dbReference type="CDD" id="cd18805">
    <property type="entry name" value="SF2_C_suv3"/>
    <property type="match status" value="1"/>
</dbReference>
<feature type="domain" description="Helicase C-terminal" evidence="15">
    <location>
        <begin position="359"/>
        <end position="517"/>
    </location>
</feature>
<evidence type="ECO:0000259" key="15">
    <source>
        <dbReference type="PROSITE" id="PS51194"/>
    </source>
</evidence>
<keyword evidence="11" id="KW-0496">Mitochondrion</keyword>
<comment type="similarity">
    <text evidence="4">Belongs to the helicase family.</text>
</comment>
<evidence type="ECO:0000256" key="5">
    <source>
        <dbReference type="ARBA" id="ARBA00012552"/>
    </source>
</evidence>
<evidence type="ECO:0000256" key="9">
    <source>
        <dbReference type="ARBA" id="ARBA00022840"/>
    </source>
</evidence>
<dbReference type="Pfam" id="PF18147">
    <property type="entry name" value="Suv3_C_1"/>
    <property type="match status" value="1"/>
</dbReference>
<evidence type="ECO:0000256" key="4">
    <source>
        <dbReference type="ARBA" id="ARBA00008708"/>
    </source>
</evidence>
<dbReference type="FunFam" id="3.40.50.300:FF:000446">
    <property type="entry name" value="ATP-dependent RNA helicase SUPV3L1, mitochondrial"/>
    <property type="match status" value="1"/>
</dbReference>
<comment type="subcellular location">
    <subcellularLocation>
        <location evidence="3">Mitochondrion</location>
    </subcellularLocation>
</comment>
<dbReference type="OrthoDB" id="6692397at2759"/>
<comment type="cofactor">
    <cofactor evidence="2">
        <name>Mg(2+)</name>
        <dbReference type="ChEBI" id="CHEBI:18420"/>
    </cofactor>
</comment>
<dbReference type="PROSITE" id="PS51194">
    <property type="entry name" value="HELICASE_CTER"/>
    <property type="match status" value="1"/>
</dbReference>
<keyword evidence="17" id="KW-1185">Reference proteome</keyword>
<proteinExistence type="inferred from homology"/>
<keyword evidence="8" id="KW-0347">Helicase</keyword>
<comment type="caution">
    <text evidence="16">The sequence shown here is derived from an EMBL/GenBank/DDBJ whole genome shotgun (WGS) entry which is preliminary data.</text>
</comment>
<reference evidence="16 17" key="2">
    <citation type="journal article" date="2019" name="G3 (Bethesda)">
        <title>Hybrid Assembly of the Genome of the Entomopathogenic Nematode Steinernema carpocapsae Identifies the X-Chromosome.</title>
        <authorList>
            <person name="Serra L."/>
            <person name="Macchietto M."/>
            <person name="Macias-Munoz A."/>
            <person name="McGill C.J."/>
            <person name="Rodriguez I.M."/>
            <person name="Rodriguez B."/>
            <person name="Murad R."/>
            <person name="Mortazavi A."/>
        </authorList>
    </citation>
    <scope>NUCLEOTIDE SEQUENCE [LARGE SCALE GENOMIC DNA]</scope>
    <source>
        <strain evidence="16 17">ALL</strain>
    </source>
</reference>
<dbReference type="InterPro" id="IPR041453">
    <property type="entry name" value="Suv3_N"/>
</dbReference>
<keyword evidence="9" id="KW-0067">ATP-binding</keyword>
<sequence length="752" mass="84750">MHRVTPSSPFLHRICGSFALGRISSSAARLHVTVVQSSQSRYSNGPGNRVKLSSSRLNNGRKHIDELVVPQAVRRPTSSAVQVDFDGMENLSREAMGSKLDEFMRKPVIREMAAENHMNERLFSKAFTAFRIYCLSDAPLDNAIRVTFSDVINHGHSVDSLFPFFLSHARKVYPHLESIEDLKHISDLTQPHNWYSDARTLNRKVYFHAGPTNSGKTYEALQCFTNAKSGVYCGPLKLLASEVYLKMRVLGVNCDMVTGEERLFAIDNFHPSAHISCTVEMLSTQMKVDVAVIDEIQMLRDEQRGWAWTRALLGVVAEEVHLCGEKAAIPIVRELLNPIGEHVEVREYERKTSLTINTYGLGGFENIEDGDCIVCFSKAAIFGVTKQLEEKGKKPAVIYGDLPPGTKLAQAAKFNDPEDPTKVLVATDAIGMGLNLNIKRVIFHSLHRGPNNELLPNYHALQIAGRAGRFGTQFADGRAMAMKQSDVAILRDILSQPVPDIERVGIAPTFDQIETFAYHLPHASFMNLIDIFTSLCSVTDRYFLCTVDQIKNLAKEIDNIQLPLKVRYTFCTAPINPDNKPVMSAFKKIARRFSNGETVTHDWLANDVLKVPNEKPRTIAEMAFLETAYDVTDLYLWLSLRYEDMFPDGDEVRELSKQIDAHIQYGVERINELLMNSLRKPVLGRQKMVEPHGIRSQKKSQQTQFDVALKPKNGKRKSVVDQVRNTLSQEDFDELRKELQRANDEANSKEKA</sequence>
<evidence type="ECO:0000256" key="2">
    <source>
        <dbReference type="ARBA" id="ARBA00001946"/>
    </source>
</evidence>
<evidence type="ECO:0000256" key="3">
    <source>
        <dbReference type="ARBA" id="ARBA00004173"/>
    </source>
</evidence>
<dbReference type="STRING" id="34508.A0A4U8V0I2"/>
<evidence type="ECO:0000256" key="12">
    <source>
        <dbReference type="ARBA" id="ARBA00047984"/>
    </source>
</evidence>
<evidence type="ECO:0000256" key="1">
    <source>
        <dbReference type="ARBA" id="ARBA00001936"/>
    </source>
</evidence>
<dbReference type="InterPro" id="IPR050699">
    <property type="entry name" value="RNA-DNA_Helicase"/>
</dbReference>
<reference evidence="16 17" key="1">
    <citation type="journal article" date="2015" name="Genome Biol.">
        <title>Comparative genomics of Steinernema reveals deeply conserved gene regulatory networks.</title>
        <authorList>
            <person name="Dillman A.R."/>
            <person name="Macchietto M."/>
            <person name="Porter C.F."/>
            <person name="Rogers A."/>
            <person name="Williams B."/>
            <person name="Antoshechkin I."/>
            <person name="Lee M.M."/>
            <person name="Goodwin Z."/>
            <person name="Lu X."/>
            <person name="Lewis E.E."/>
            <person name="Goodrich-Blair H."/>
            <person name="Stock S.P."/>
            <person name="Adams B.J."/>
            <person name="Sternberg P.W."/>
            <person name="Mortazavi A."/>
        </authorList>
    </citation>
    <scope>NUCLEOTIDE SEQUENCE [LARGE SCALE GENOMIC DNA]</scope>
    <source>
        <strain evidence="16 17">ALL</strain>
    </source>
</reference>